<dbReference type="PANTHER" id="PTHR47918:SF1">
    <property type="entry name" value="DNA-BINDING PROTEIN FIS"/>
    <property type="match status" value="1"/>
</dbReference>
<dbReference type="PANTHER" id="PTHR47918">
    <property type="entry name" value="DNA-BINDING PROTEIN FIS"/>
    <property type="match status" value="1"/>
</dbReference>
<evidence type="ECO:0000256" key="2">
    <source>
        <dbReference type="ARBA" id="ARBA00023125"/>
    </source>
</evidence>
<dbReference type="InterPro" id="IPR005412">
    <property type="entry name" value="Fis_DNA-bd"/>
</dbReference>
<dbReference type="Pfam" id="PF02954">
    <property type="entry name" value="HTH_8"/>
    <property type="match status" value="1"/>
</dbReference>
<dbReference type="EMBL" id="UINC01000073">
    <property type="protein sequence ID" value="SUZ48527.1"/>
    <property type="molecule type" value="Genomic_DNA"/>
</dbReference>
<reference evidence="5" key="1">
    <citation type="submission" date="2018-05" db="EMBL/GenBank/DDBJ databases">
        <authorList>
            <person name="Lanie J.A."/>
            <person name="Ng W.-L."/>
            <person name="Kazmierczak K.M."/>
            <person name="Andrzejewski T.M."/>
            <person name="Davidsen T.M."/>
            <person name="Wayne K.J."/>
            <person name="Tettelin H."/>
            <person name="Glass J.I."/>
            <person name="Rusch D."/>
            <person name="Podicherti R."/>
            <person name="Tsui H.-C.T."/>
            <person name="Winkler M.E."/>
        </authorList>
    </citation>
    <scope>NUCLEOTIDE SEQUENCE</scope>
</reference>
<organism evidence="5">
    <name type="scientific">marine metagenome</name>
    <dbReference type="NCBI Taxonomy" id="408172"/>
    <lineage>
        <taxon>unclassified sequences</taxon>
        <taxon>metagenomes</taxon>
        <taxon>ecological metagenomes</taxon>
    </lineage>
</organism>
<protein>
    <recommendedName>
        <fullName evidence="3">Putative Fis-like DNA-binding protein</fullName>
    </recommendedName>
</protein>
<feature type="domain" description="DNA binding HTH" evidence="4">
    <location>
        <begin position="44"/>
        <end position="84"/>
    </location>
</feature>
<dbReference type="GO" id="GO:0043565">
    <property type="term" value="F:sequence-specific DNA binding"/>
    <property type="evidence" value="ECO:0007669"/>
    <property type="project" value="InterPro"/>
</dbReference>
<dbReference type="PRINTS" id="PR01591">
    <property type="entry name" value="DNABINDNGFIS"/>
</dbReference>
<gene>
    <name evidence="5" type="ORF">METZ01_LOCUS1381</name>
</gene>
<dbReference type="Gene3D" id="1.10.10.60">
    <property type="entry name" value="Homeodomain-like"/>
    <property type="match status" value="1"/>
</dbReference>
<dbReference type="PIRSF" id="PIRSF002097">
    <property type="entry name" value="DNA-binding_Fis"/>
    <property type="match status" value="1"/>
</dbReference>
<dbReference type="NCBIfam" id="NF001659">
    <property type="entry name" value="PRK00430.1"/>
    <property type="match status" value="1"/>
</dbReference>
<dbReference type="InterPro" id="IPR009057">
    <property type="entry name" value="Homeodomain-like_sf"/>
</dbReference>
<dbReference type="AlphaFoldDB" id="A0A381N1X8"/>
<dbReference type="SUPFAM" id="SSF46689">
    <property type="entry name" value="Homeodomain-like"/>
    <property type="match status" value="1"/>
</dbReference>
<evidence type="ECO:0000259" key="4">
    <source>
        <dbReference type="Pfam" id="PF02954"/>
    </source>
</evidence>
<accession>A0A381N1X8</accession>
<dbReference type="GO" id="GO:0006355">
    <property type="term" value="P:regulation of DNA-templated transcription"/>
    <property type="evidence" value="ECO:0007669"/>
    <property type="project" value="InterPro"/>
</dbReference>
<dbReference type="PRINTS" id="PR01590">
    <property type="entry name" value="HTHFIS"/>
</dbReference>
<keyword evidence="2" id="KW-0238">DNA-binding</keyword>
<proteinExistence type="inferred from homology"/>
<name>A0A381N1X8_9ZZZZ</name>
<dbReference type="InterPro" id="IPR050207">
    <property type="entry name" value="Trans_regulatory_Fis"/>
</dbReference>
<dbReference type="InterPro" id="IPR002197">
    <property type="entry name" value="HTH_Fis"/>
</dbReference>
<evidence type="ECO:0000256" key="1">
    <source>
        <dbReference type="ARBA" id="ARBA00008559"/>
    </source>
</evidence>
<evidence type="ECO:0000313" key="5">
    <source>
        <dbReference type="EMBL" id="SUZ48527.1"/>
    </source>
</evidence>
<comment type="similarity">
    <text evidence="1">Belongs to the transcriptional regulatory Fis family.</text>
</comment>
<evidence type="ECO:0000256" key="3">
    <source>
        <dbReference type="ARBA" id="ARBA00029540"/>
    </source>
</evidence>
<sequence>MAPKKKKKFNGEGKRLSVQVAKSMQKYFRELDGEKATNIYHMVLKEVEQPLLETVMKECNGNQTLASQVLGLNRGTLRTKLKDYNLI</sequence>